<keyword evidence="3" id="KW-0614">Plasmid</keyword>
<sequence length="226" mass="25864">MKLEKSTIAEKVQSIKGKTVAKYGAVVFLFFGLTSCYNQKNDRLSSQVELYREKSMELAEKYDDLVSDYDKLKAKLYAIENPPEETHAEVDSAEENPVEKEEETPIQNTEPEKSEEKTLKEEQYAAREKKAYANLTSLGSSEAQETYKELIKPKLSRWASKDMLQIAKEGVNFREIDDSNLPWTDVTEPNGTSTKHIYKSGYDQLEITYNFDGTITKSEWKTGVNK</sequence>
<feature type="coiled-coil region" evidence="1">
    <location>
        <begin position="41"/>
        <end position="75"/>
    </location>
</feature>
<geneLocation type="plasmid" evidence="3 4">
    <name>pBb</name>
</geneLocation>
<keyword evidence="1" id="KW-0175">Coiled coil</keyword>
<feature type="compositionally biased region" description="Acidic residues" evidence="2">
    <location>
        <begin position="91"/>
        <end position="104"/>
    </location>
</feature>
<dbReference type="Proteomes" id="UP000031778">
    <property type="component" value="Plasmid pBb"/>
</dbReference>
<feature type="region of interest" description="Disordered" evidence="2">
    <location>
        <begin position="80"/>
        <end position="121"/>
    </location>
</feature>
<name>A0A9W3KXW6_9BACI</name>
<evidence type="ECO:0000256" key="2">
    <source>
        <dbReference type="SAM" id="MobiDB-lite"/>
    </source>
</evidence>
<proteinExistence type="predicted"/>
<evidence type="ECO:0000313" key="3">
    <source>
        <dbReference type="EMBL" id="AHX21782.1"/>
    </source>
</evidence>
<gene>
    <name evidence="3" type="ORF">CY96_28790</name>
</gene>
<evidence type="ECO:0000256" key="1">
    <source>
        <dbReference type="SAM" id="Coils"/>
    </source>
</evidence>
<keyword evidence="4" id="KW-1185">Reference proteome</keyword>
<accession>A0A9W3KXW6</accession>
<dbReference type="EMBL" id="CP007513">
    <property type="protein sequence ID" value="AHX21782.1"/>
    <property type="molecule type" value="Genomic_DNA"/>
</dbReference>
<reference evidence="4" key="1">
    <citation type="submission" date="2014-03" db="EMBL/GenBank/DDBJ databases">
        <title>The Complete Genome Sequence of Bacillus bombyseptieus.</title>
        <authorList>
            <person name="Cheng T."/>
            <person name="Lin P."/>
            <person name="Jin S."/>
            <person name="Wu Y."/>
            <person name="Fu B."/>
            <person name="Long R."/>
            <person name="Liu D."/>
            <person name="Guo Y."/>
            <person name="Peng L."/>
            <person name="Xia Q."/>
        </authorList>
    </citation>
    <scope>NUCLEOTIDE SEQUENCE [LARGE SCALE GENOMIC DNA]</scope>
    <source>
        <strain evidence="4">wang</strain>
        <plasmid evidence="4">pBb</plasmid>
    </source>
</reference>
<feature type="compositionally biased region" description="Basic and acidic residues" evidence="2">
    <location>
        <begin position="110"/>
        <end position="121"/>
    </location>
</feature>
<organism evidence="3 4">
    <name type="scientific">Bacillus bombysepticus str. Wang</name>
    <dbReference type="NCBI Taxonomy" id="1330043"/>
    <lineage>
        <taxon>Bacteria</taxon>
        <taxon>Bacillati</taxon>
        <taxon>Bacillota</taxon>
        <taxon>Bacilli</taxon>
        <taxon>Bacillales</taxon>
        <taxon>Bacillaceae</taxon>
        <taxon>Bacillus</taxon>
        <taxon>Bacillus cereus group</taxon>
    </lineage>
</organism>
<dbReference type="AlphaFoldDB" id="A0A9W3KXW6"/>
<protein>
    <submittedName>
        <fullName evidence="3">Uncharacterized protein</fullName>
    </submittedName>
</protein>
<dbReference type="KEGG" id="bby:CY96_28790"/>
<evidence type="ECO:0000313" key="4">
    <source>
        <dbReference type="Proteomes" id="UP000031778"/>
    </source>
</evidence>